<reference evidence="2 3" key="1">
    <citation type="submission" date="2020-04" db="EMBL/GenBank/DDBJ databases">
        <authorList>
            <person name="De Canck E."/>
        </authorList>
    </citation>
    <scope>NUCLEOTIDE SEQUENCE [LARGE SCALE GENOMIC DNA]</scope>
    <source>
        <strain evidence="2 3">LMG 28138</strain>
    </source>
</reference>
<accession>A0A6S7C4S1</accession>
<feature type="region of interest" description="Disordered" evidence="1">
    <location>
        <begin position="1"/>
        <end position="23"/>
    </location>
</feature>
<keyword evidence="3" id="KW-1185">Reference proteome</keyword>
<dbReference type="Proteomes" id="UP000494115">
    <property type="component" value="Unassembled WGS sequence"/>
</dbReference>
<evidence type="ECO:0000313" key="3">
    <source>
        <dbReference type="Proteomes" id="UP000494115"/>
    </source>
</evidence>
<sequence>MRRWNMKAQHTKRDDSEQDRRDNRGWAWTDCGFAGPPPVVASQLKTRLRKAAQARFETEVLPIS</sequence>
<feature type="compositionally biased region" description="Basic and acidic residues" evidence="1">
    <location>
        <begin position="11"/>
        <end position="23"/>
    </location>
</feature>
<dbReference type="EMBL" id="CADIKM010000004">
    <property type="protein sequence ID" value="CAB3781224.1"/>
    <property type="molecule type" value="Genomic_DNA"/>
</dbReference>
<organism evidence="2 3">
    <name type="scientific">Pararobbsia alpina</name>
    <dbReference type="NCBI Taxonomy" id="621374"/>
    <lineage>
        <taxon>Bacteria</taxon>
        <taxon>Pseudomonadati</taxon>
        <taxon>Pseudomonadota</taxon>
        <taxon>Betaproteobacteria</taxon>
        <taxon>Burkholderiales</taxon>
        <taxon>Burkholderiaceae</taxon>
        <taxon>Pararobbsia</taxon>
    </lineage>
</organism>
<proteinExistence type="predicted"/>
<protein>
    <submittedName>
        <fullName evidence="2">Uncharacterized protein</fullName>
    </submittedName>
</protein>
<evidence type="ECO:0000313" key="2">
    <source>
        <dbReference type="EMBL" id="CAB3781224.1"/>
    </source>
</evidence>
<gene>
    <name evidence="2" type="ORF">LMG28138_01148</name>
</gene>
<evidence type="ECO:0000256" key="1">
    <source>
        <dbReference type="SAM" id="MobiDB-lite"/>
    </source>
</evidence>
<name>A0A6S7C4S1_9BURK</name>
<dbReference type="AlphaFoldDB" id="A0A6S7C4S1"/>